<name>A0A2A4X5B7_9GAMM</name>
<comment type="catalytic activity">
    <reaction evidence="1">
        <text>ATP + protein L-histidine = ADP + protein N-phospho-L-histidine.</text>
        <dbReference type="EC" id="2.7.13.3"/>
    </reaction>
</comment>
<organism evidence="6 7">
    <name type="scientific">SAR86 cluster bacterium</name>
    <dbReference type="NCBI Taxonomy" id="2030880"/>
    <lineage>
        <taxon>Bacteria</taxon>
        <taxon>Pseudomonadati</taxon>
        <taxon>Pseudomonadota</taxon>
        <taxon>Gammaproteobacteria</taxon>
        <taxon>SAR86 cluster</taxon>
    </lineage>
</organism>
<dbReference type="InterPro" id="IPR036097">
    <property type="entry name" value="HisK_dim/P_sf"/>
</dbReference>
<evidence type="ECO:0000256" key="1">
    <source>
        <dbReference type="ARBA" id="ARBA00000085"/>
    </source>
</evidence>
<evidence type="ECO:0000256" key="3">
    <source>
        <dbReference type="ARBA" id="ARBA00022679"/>
    </source>
</evidence>
<dbReference type="AlphaFoldDB" id="A0A2A4X5B7"/>
<dbReference type="GO" id="GO:0000155">
    <property type="term" value="F:phosphorelay sensor kinase activity"/>
    <property type="evidence" value="ECO:0007669"/>
    <property type="project" value="InterPro"/>
</dbReference>
<dbReference type="EMBL" id="NVUL01000041">
    <property type="protein sequence ID" value="PCI77862.1"/>
    <property type="molecule type" value="Genomic_DNA"/>
</dbReference>
<dbReference type="Gene3D" id="1.10.287.130">
    <property type="match status" value="1"/>
</dbReference>
<dbReference type="Pfam" id="PF00512">
    <property type="entry name" value="HisKA"/>
    <property type="match status" value="1"/>
</dbReference>
<dbReference type="Proteomes" id="UP000218767">
    <property type="component" value="Unassembled WGS sequence"/>
</dbReference>
<dbReference type="PANTHER" id="PTHR43047">
    <property type="entry name" value="TWO-COMPONENT HISTIDINE PROTEIN KINASE"/>
    <property type="match status" value="1"/>
</dbReference>
<feature type="domain" description="Signal transduction histidine kinase dimerisation/phosphoacceptor" evidence="5">
    <location>
        <begin position="87"/>
        <end position="152"/>
    </location>
</feature>
<evidence type="ECO:0000256" key="2">
    <source>
        <dbReference type="ARBA" id="ARBA00012438"/>
    </source>
</evidence>
<accession>A0A2A4X5B7</accession>
<evidence type="ECO:0000313" key="6">
    <source>
        <dbReference type="EMBL" id="PCI77862.1"/>
    </source>
</evidence>
<dbReference type="EC" id="2.7.13.3" evidence="2"/>
<comment type="caution">
    <text evidence="6">The sequence shown here is derived from an EMBL/GenBank/DDBJ whole genome shotgun (WGS) entry which is preliminary data.</text>
</comment>
<sequence length="182" mass="20648">MPSADNKRIKQIIQDSLTQQSRNVEMKETIDLHKRGPTIFKLNIDIDYDMSGNPLCALAIIQDITVQENIKASLRKQKTLSDKNAQFRANQIANMSHELRTPIGGIVGMTDVLLGENHNEKTIEKLKIIKESSDLLMHTLTETLDHCKLMADGIKLSPTPVSPKTLLKSVWIKNEFILQYRQ</sequence>
<evidence type="ECO:0000256" key="4">
    <source>
        <dbReference type="ARBA" id="ARBA00022777"/>
    </source>
</evidence>
<dbReference type="SUPFAM" id="SSF47384">
    <property type="entry name" value="Homodimeric domain of signal transducing histidine kinase"/>
    <property type="match status" value="1"/>
</dbReference>
<proteinExistence type="predicted"/>
<dbReference type="CDD" id="cd00082">
    <property type="entry name" value="HisKA"/>
    <property type="match status" value="1"/>
</dbReference>
<gene>
    <name evidence="6" type="ORF">COB20_07085</name>
</gene>
<evidence type="ECO:0000259" key="5">
    <source>
        <dbReference type="SMART" id="SM00388"/>
    </source>
</evidence>
<keyword evidence="4" id="KW-0418">Kinase</keyword>
<evidence type="ECO:0000313" key="7">
    <source>
        <dbReference type="Proteomes" id="UP000218767"/>
    </source>
</evidence>
<reference evidence="7" key="1">
    <citation type="submission" date="2017-08" db="EMBL/GenBank/DDBJ databases">
        <title>A dynamic microbial community with high functional redundancy inhabits the cold, oxic subseafloor aquifer.</title>
        <authorList>
            <person name="Tully B.J."/>
            <person name="Wheat C.G."/>
            <person name="Glazer B.T."/>
            <person name="Huber J.A."/>
        </authorList>
    </citation>
    <scope>NUCLEOTIDE SEQUENCE [LARGE SCALE GENOMIC DNA]</scope>
</reference>
<keyword evidence="3" id="KW-0808">Transferase</keyword>
<protein>
    <recommendedName>
        <fullName evidence="2">histidine kinase</fullName>
        <ecNumber evidence="2">2.7.13.3</ecNumber>
    </recommendedName>
</protein>
<dbReference type="InterPro" id="IPR003661">
    <property type="entry name" value="HisK_dim/P_dom"/>
</dbReference>
<dbReference type="SMART" id="SM00388">
    <property type="entry name" value="HisKA"/>
    <property type="match status" value="1"/>
</dbReference>